<comment type="caution">
    <text evidence="1">The sequence shown here is derived from an EMBL/GenBank/DDBJ whole genome shotgun (WGS) entry which is preliminary data.</text>
</comment>
<name>A0ACC0WA74_9STRA</name>
<accession>A0ACC0WA74</accession>
<dbReference type="Proteomes" id="UP001163321">
    <property type="component" value="Chromosome 3"/>
</dbReference>
<protein>
    <submittedName>
        <fullName evidence="1">Uncharacterized protein</fullName>
    </submittedName>
</protein>
<keyword evidence="2" id="KW-1185">Reference proteome</keyword>
<reference evidence="1 2" key="1">
    <citation type="journal article" date="2022" name="bioRxiv">
        <title>The genome of the oomycete Peronosclerospora sorghi, a cosmopolitan pathogen of maize and sorghum, is inflated with dispersed pseudogenes.</title>
        <authorList>
            <person name="Fletcher K."/>
            <person name="Martin F."/>
            <person name="Isakeit T."/>
            <person name="Cavanaugh K."/>
            <person name="Magill C."/>
            <person name="Michelmore R."/>
        </authorList>
    </citation>
    <scope>NUCLEOTIDE SEQUENCE [LARGE SCALE GENOMIC DNA]</scope>
    <source>
        <strain evidence="1">P6</strain>
    </source>
</reference>
<sequence length="157" mass="18210">METESVDFVTMISNNFDKGVINLYGAFVSDGEQANRHKYTIKTFHEYVAKSQILIPDTGLTISELEKRFFTTLIHGDLMGPMRVNAKDGGRYVLVLANNWSRYINVYLLKFNSEAFERFKEYMAFMEAHLSCRKKSFARTMVVNSATRSLRNFVLYM</sequence>
<dbReference type="EMBL" id="CM047582">
    <property type="protein sequence ID" value="KAI9914989.1"/>
    <property type="molecule type" value="Genomic_DNA"/>
</dbReference>
<proteinExistence type="predicted"/>
<evidence type="ECO:0000313" key="1">
    <source>
        <dbReference type="EMBL" id="KAI9914989.1"/>
    </source>
</evidence>
<gene>
    <name evidence="1" type="ORF">PsorP6_008600</name>
</gene>
<evidence type="ECO:0000313" key="2">
    <source>
        <dbReference type="Proteomes" id="UP001163321"/>
    </source>
</evidence>
<organism evidence="1 2">
    <name type="scientific">Peronosclerospora sorghi</name>
    <dbReference type="NCBI Taxonomy" id="230839"/>
    <lineage>
        <taxon>Eukaryota</taxon>
        <taxon>Sar</taxon>
        <taxon>Stramenopiles</taxon>
        <taxon>Oomycota</taxon>
        <taxon>Peronosporomycetes</taxon>
        <taxon>Peronosporales</taxon>
        <taxon>Peronosporaceae</taxon>
        <taxon>Peronosclerospora</taxon>
    </lineage>
</organism>